<keyword evidence="2" id="KW-0479">Metal-binding</keyword>
<evidence type="ECO:0000313" key="8">
    <source>
        <dbReference type="Proteomes" id="UP001221092"/>
    </source>
</evidence>
<dbReference type="Pfam" id="PF14464">
    <property type="entry name" value="Prok-JAB"/>
    <property type="match status" value="1"/>
</dbReference>
<organism evidence="7 8">
    <name type="scientific">Bacillus paranthracis</name>
    <dbReference type="NCBI Taxonomy" id="2026186"/>
    <lineage>
        <taxon>Bacteria</taxon>
        <taxon>Bacillati</taxon>
        <taxon>Bacillota</taxon>
        <taxon>Bacilli</taxon>
        <taxon>Bacillales</taxon>
        <taxon>Bacillaceae</taxon>
        <taxon>Bacillus</taxon>
        <taxon>Bacillus cereus group</taxon>
    </lineage>
</organism>
<dbReference type="GO" id="GO:0046872">
    <property type="term" value="F:metal ion binding"/>
    <property type="evidence" value="ECO:0007669"/>
    <property type="project" value="UniProtKB-KW"/>
</dbReference>
<dbReference type="GO" id="GO:0006508">
    <property type="term" value="P:proteolysis"/>
    <property type="evidence" value="ECO:0007669"/>
    <property type="project" value="UniProtKB-KW"/>
</dbReference>
<dbReference type="Gene3D" id="3.40.140.10">
    <property type="entry name" value="Cytidine Deaminase, domain 2"/>
    <property type="match status" value="1"/>
</dbReference>
<dbReference type="InterPro" id="IPR028090">
    <property type="entry name" value="JAB_dom_prok"/>
</dbReference>
<keyword evidence="3" id="KW-0378">Hydrolase</keyword>
<dbReference type="SUPFAM" id="SSF102712">
    <property type="entry name" value="JAB1/MPN domain"/>
    <property type="match status" value="1"/>
</dbReference>
<protein>
    <submittedName>
        <fullName evidence="7">Mov34/MPN/PAD-1 family protein</fullName>
    </submittedName>
</protein>
<sequence length="164" mass="18683">MSEILYFNTEEAVGVYLKTGLVDKIYQLCEEAYPNETGGILIGKYNSNFKHANVTMITGAPADSKAGRTWFYRGTTGLQELLDELWDTQDSYYLGEWHYHPDGVSSPSIQDLIEMKAISMNEEYNCPEPLLLIVGGSSIHQTFNCSVYIYLRDKNRLFPFLKSK</sequence>
<evidence type="ECO:0000256" key="1">
    <source>
        <dbReference type="ARBA" id="ARBA00022670"/>
    </source>
</evidence>
<evidence type="ECO:0000256" key="4">
    <source>
        <dbReference type="ARBA" id="ARBA00022833"/>
    </source>
</evidence>
<dbReference type="Proteomes" id="UP001221092">
    <property type="component" value="Chromosome"/>
</dbReference>
<proteinExistence type="predicted"/>
<feature type="domain" description="JAB" evidence="6">
    <location>
        <begin position="21"/>
        <end position="136"/>
    </location>
</feature>
<keyword evidence="4" id="KW-0862">Zinc</keyword>
<keyword evidence="5" id="KW-0482">Metalloprotease</keyword>
<reference evidence="7" key="1">
    <citation type="submission" date="2023-03" db="EMBL/GenBank/DDBJ databases">
        <authorList>
            <person name="Liu Z."/>
        </authorList>
    </citation>
    <scope>NUCLEOTIDE SEQUENCE</scope>
    <source>
        <strain evidence="7">Bc006</strain>
    </source>
</reference>
<evidence type="ECO:0000256" key="2">
    <source>
        <dbReference type="ARBA" id="ARBA00022723"/>
    </source>
</evidence>
<dbReference type="RefSeq" id="WP_276105232.1">
    <property type="nucleotide sequence ID" value="NZ_CP119629.1"/>
</dbReference>
<keyword evidence="1" id="KW-0645">Protease</keyword>
<evidence type="ECO:0000256" key="3">
    <source>
        <dbReference type="ARBA" id="ARBA00022801"/>
    </source>
</evidence>
<evidence type="ECO:0000256" key="5">
    <source>
        <dbReference type="ARBA" id="ARBA00023049"/>
    </source>
</evidence>
<accession>A0AAX3Q9Q9</accession>
<evidence type="ECO:0000259" key="6">
    <source>
        <dbReference type="Pfam" id="PF14464"/>
    </source>
</evidence>
<evidence type="ECO:0000313" key="7">
    <source>
        <dbReference type="EMBL" id="WES06027.1"/>
    </source>
</evidence>
<dbReference type="AlphaFoldDB" id="A0AAX3Q9Q9"/>
<dbReference type="EMBL" id="CP119629">
    <property type="protein sequence ID" value="WES06027.1"/>
    <property type="molecule type" value="Genomic_DNA"/>
</dbReference>
<dbReference type="GO" id="GO:0008237">
    <property type="term" value="F:metallopeptidase activity"/>
    <property type="evidence" value="ECO:0007669"/>
    <property type="project" value="UniProtKB-KW"/>
</dbReference>
<gene>
    <name evidence="7" type="ORF">P3K65_22215</name>
</gene>
<name>A0AAX3Q9Q9_9BACI</name>